<keyword evidence="3" id="KW-0813">Transport</keyword>
<dbReference type="PANTHER" id="PTHR42985:SF39">
    <property type="entry name" value="GH10366P"/>
    <property type="match status" value="1"/>
</dbReference>
<dbReference type="EMBL" id="CAXLJM020000035">
    <property type="protein sequence ID" value="CAL8103945.1"/>
    <property type="molecule type" value="Genomic_DNA"/>
</dbReference>
<feature type="transmembrane region" description="Helical" evidence="12">
    <location>
        <begin position="226"/>
        <end position="244"/>
    </location>
</feature>
<evidence type="ECO:0000256" key="8">
    <source>
        <dbReference type="ARBA" id="ARBA00023065"/>
    </source>
</evidence>
<evidence type="ECO:0000256" key="9">
    <source>
        <dbReference type="ARBA" id="ARBA00023136"/>
    </source>
</evidence>
<keyword evidence="10" id="KW-0739">Sodium transport</keyword>
<proteinExistence type="inferred from homology"/>
<feature type="transmembrane region" description="Helical" evidence="12">
    <location>
        <begin position="113"/>
        <end position="131"/>
    </location>
</feature>
<feature type="transmembrane region" description="Helical" evidence="12">
    <location>
        <begin position="439"/>
        <end position="461"/>
    </location>
</feature>
<reference evidence="13 14" key="1">
    <citation type="submission" date="2024-08" db="EMBL/GenBank/DDBJ databases">
        <authorList>
            <person name="Cucini C."/>
            <person name="Frati F."/>
        </authorList>
    </citation>
    <scope>NUCLEOTIDE SEQUENCE [LARGE SCALE GENOMIC DNA]</scope>
</reference>
<keyword evidence="4" id="KW-1003">Cell membrane</keyword>
<feature type="transmembrane region" description="Helical" evidence="12">
    <location>
        <begin position="613"/>
        <end position="635"/>
    </location>
</feature>
<keyword evidence="7" id="KW-0915">Sodium</keyword>
<evidence type="ECO:0000256" key="6">
    <source>
        <dbReference type="ARBA" id="ARBA00022989"/>
    </source>
</evidence>
<organism evidence="13 14">
    <name type="scientific">Orchesella dallaii</name>
    <dbReference type="NCBI Taxonomy" id="48710"/>
    <lineage>
        <taxon>Eukaryota</taxon>
        <taxon>Metazoa</taxon>
        <taxon>Ecdysozoa</taxon>
        <taxon>Arthropoda</taxon>
        <taxon>Hexapoda</taxon>
        <taxon>Collembola</taxon>
        <taxon>Entomobryomorpha</taxon>
        <taxon>Entomobryoidea</taxon>
        <taxon>Orchesellidae</taxon>
        <taxon>Orchesellinae</taxon>
        <taxon>Orchesella</taxon>
    </lineage>
</organism>
<sequence>MGFSQETTETPMSSSEHLLTASESLEDPIIDTPDLFSYEVPNNDTDFLSSEEFYPTVNKSPASFSQMFGLPEYAVFVSVLVCSAAIGVFYGLFRKGQQSTEEYLMGNRRMSSIPVALSLLCSFVSAITVLGNPVEIYFYGSTYGLILVSFIPMTLSLAYCYVPVYHNLQLTSAYEYLELRFSRYVRVCASLLGIIQYVIYMAIVVYGPALALRQVTGIPTRVTSSIIFIVCIFYSTLGGLKAVLWTDSLQAVIMIGSLTAIVIKGILDTGGFEAVWSISMEGNRTHFFNFDPDPRTRHTVWTSIFGGYFMWLANFAATHSQVQRYLAIPTLIKIRRALLLNFIGLIVIFGLCYLAGLALFARYHLCDPVQAGAVSQRDQLLPLFVMETLGHFPGFPGLFVAGVTCASLSSVSSGLNSLAAILTYDYIKQWFPHWSDATLLRLSKAFCVIFGCISFGFVFVAEHLGNILPLTFSLCGGIIGPILGVFSLGLFFPWTNSKGALMGLLSSVGLMTALIISKQIIPSRAIDQTLPGLSIEGCPKFDYYHHHQPPHAPLPLNMTSSEDLHPSSSSTTETPLVLGFPPENDISSSSNPGHDWTSTFSSRILLFLTEISYMWYPALGCTLSVTLGLIFSFLFKRFHKSRGVNPDYLSPPALWLLTKLFPNHIMNWIEVDGYPMLTSGGCSFTLSVRSDFSFNKESMCDMKLKRLSVF</sequence>
<dbReference type="PANTHER" id="PTHR42985">
    <property type="entry name" value="SODIUM-COUPLED MONOCARBOXYLATE TRANSPORTER"/>
    <property type="match status" value="1"/>
</dbReference>
<dbReference type="Proteomes" id="UP001642540">
    <property type="component" value="Unassembled WGS sequence"/>
</dbReference>
<evidence type="ECO:0000256" key="2">
    <source>
        <dbReference type="ARBA" id="ARBA00006434"/>
    </source>
</evidence>
<evidence type="ECO:0008006" key="15">
    <source>
        <dbReference type="Google" id="ProtNLM"/>
    </source>
</evidence>
<evidence type="ECO:0000256" key="10">
    <source>
        <dbReference type="ARBA" id="ARBA00023201"/>
    </source>
</evidence>
<feature type="transmembrane region" description="Helical" evidence="12">
    <location>
        <begin position="143"/>
        <end position="164"/>
    </location>
</feature>
<keyword evidence="6 12" id="KW-1133">Transmembrane helix</keyword>
<evidence type="ECO:0000256" key="7">
    <source>
        <dbReference type="ARBA" id="ARBA00023053"/>
    </source>
</evidence>
<evidence type="ECO:0000256" key="4">
    <source>
        <dbReference type="ARBA" id="ARBA00022475"/>
    </source>
</evidence>
<evidence type="ECO:0000256" key="11">
    <source>
        <dbReference type="RuleBase" id="RU362091"/>
    </source>
</evidence>
<dbReference type="CDD" id="cd11492">
    <property type="entry name" value="SLC5sbd_NIS-SMVT"/>
    <property type="match status" value="1"/>
</dbReference>
<dbReference type="Pfam" id="PF00474">
    <property type="entry name" value="SSF"/>
    <property type="match status" value="1"/>
</dbReference>
<comment type="similarity">
    <text evidence="2 11">Belongs to the sodium:solute symporter (SSF) (TC 2.A.21) family.</text>
</comment>
<dbReference type="InterPro" id="IPR038377">
    <property type="entry name" value="Na/Glc_symporter_sf"/>
</dbReference>
<comment type="caution">
    <text evidence="13">The sequence shown here is derived from an EMBL/GenBank/DDBJ whole genome shotgun (WGS) entry which is preliminary data.</text>
</comment>
<keyword evidence="5 12" id="KW-0812">Transmembrane</keyword>
<evidence type="ECO:0000256" key="3">
    <source>
        <dbReference type="ARBA" id="ARBA00022448"/>
    </source>
</evidence>
<dbReference type="PROSITE" id="PS50283">
    <property type="entry name" value="NA_SOLUT_SYMP_3"/>
    <property type="match status" value="1"/>
</dbReference>
<dbReference type="NCBIfam" id="TIGR00813">
    <property type="entry name" value="sss"/>
    <property type="match status" value="1"/>
</dbReference>
<feature type="transmembrane region" description="Helical" evidence="12">
    <location>
        <begin position="184"/>
        <end position="206"/>
    </location>
</feature>
<protein>
    <recommendedName>
        <fullName evidence="15">Sodium-coupled monocarboxylate transporter 1</fullName>
    </recommendedName>
</protein>
<dbReference type="Gene3D" id="1.20.1730.10">
    <property type="entry name" value="Sodium/glucose cotransporter"/>
    <property type="match status" value="1"/>
</dbReference>
<feature type="transmembrane region" description="Helical" evidence="12">
    <location>
        <begin position="298"/>
        <end position="317"/>
    </location>
</feature>
<evidence type="ECO:0000313" key="14">
    <source>
        <dbReference type="Proteomes" id="UP001642540"/>
    </source>
</evidence>
<feature type="transmembrane region" description="Helical" evidence="12">
    <location>
        <begin position="338"/>
        <end position="361"/>
    </location>
</feature>
<evidence type="ECO:0000256" key="5">
    <source>
        <dbReference type="ARBA" id="ARBA00022692"/>
    </source>
</evidence>
<comment type="subcellular location">
    <subcellularLocation>
        <location evidence="1">Cell membrane</location>
        <topology evidence="1">Multi-pass membrane protein</topology>
    </subcellularLocation>
</comment>
<gene>
    <name evidence="13" type="ORF">ODALV1_LOCUS11604</name>
</gene>
<keyword evidence="8" id="KW-0406">Ion transport</keyword>
<feature type="transmembrane region" description="Helical" evidence="12">
    <location>
        <begin position="467"/>
        <end position="492"/>
    </location>
</feature>
<feature type="transmembrane region" description="Helical" evidence="12">
    <location>
        <begin position="499"/>
        <end position="521"/>
    </location>
</feature>
<keyword evidence="14" id="KW-1185">Reference proteome</keyword>
<evidence type="ECO:0000256" key="1">
    <source>
        <dbReference type="ARBA" id="ARBA00004651"/>
    </source>
</evidence>
<feature type="transmembrane region" description="Helical" evidence="12">
    <location>
        <begin position="251"/>
        <end position="278"/>
    </location>
</feature>
<name>A0ABP1QPH1_9HEXA</name>
<evidence type="ECO:0000256" key="12">
    <source>
        <dbReference type="SAM" id="Phobius"/>
    </source>
</evidence>
<accession>A0ABP1QPH1</accession>
<dbReference type="InterPro" id="IPR051163">
    <property type="entry name" value="Sodium:Solute_Symporter_SSF"/>
</dbReference>
<dbReference type="InterPro" id="IPR001734">
    <property type="entry name" value="Na/solute_symporter"/>
</dbReference>
<keyword evidence="9 12" id="KW-0472">Membrane</keyword>
<feature type="transmembrane region" description="Helical" evidence="12">
    <location>
        <begin position="398"/>
        <end position="427"/>
    </location>
</feature>
<feature type="transmembrane region" description="Helical" evidence="12">
    <location>
        <begin position="73"/>
        <end position="93"/>
    </location>
</feature>
<evidence type="ECO:0000313" key="13">
    <source>
        <dbReference type="EMBL" id="CAL8103945.1"/>
    </source>
</evidence>